<keyword evidence="2" id="KW-1185">Reference proteome</keyword>
<dbReference type="InterPro" id="IPR044798">
    <property type="entry name" value="EAF1A/B"/>
</dbReference>
<dbReference type="OrthoDB" id="372624at2759"/>
<name>A0A8S0S1M4_OLEEU</name>
<dbReference type="EMBL" id="CACTIH010003809">
    <property type="protein sequence ID" value="CAA2985455.1"/>
    <property type="molecule type" value="Genomic_DNA"/>
</dbReference>
<proteinExistence type="predicted"/>
<accession>A0A8S0S1M4</accession>
<sequence length="167" mass="19061">MKFWRSVEDTSKKLEQQCPEKDVALGIQLYIVRFLKYNNLDIIHSEAEAPVTPDRIFDTGFLDVSWKDHLTEENLFYTVPTGALETYRRSIESHVLQCEVNAVLILSDTAAIITAFLHHYYCLSPNVSFNESSYGQESLLLRVFNRVGLVFSIVEIPGCMIPVLCPN</sequence>
<protein>
    <submittedName>
        <fullName evidence="1">Uncharacterized protein</fullName>
    </submittedName>
</protein>
<dbReference type="Proteomes" id="UP000594638">
    <property type="component" value="Unassembled WGS sequence"/>
</dbReference>
<dbReference type="PANTHER" id="PTHR46774">
    <property type="entry name" value="CHROMATIN MODIFICATION-RELATED PROTEIN EAF1 A-RELATED"/>
    <property type="match status" value="1"/>
</dbReference>
<comment type="caution">
    <text evidence="1">The sequence shown here is derived from an EMBL/GenBank/DDBJ whole genome shotgun (WGS) entry which is preliminary data.</text>
</comment>
<dbReference type="GO" id="GO:0035267">
    <property type="term" value="C:NuA4 histone acetyltransferase complex"/>
    <property type="evidence" value="ECO:0007669"/>
    <property type="project" value="InterPro"/>
</dbReference>
<evidence type="ECO:0000313" key="1">
    <source>
        <dbReference type="EMBL" id="CAA2985455.1"/>
    </source>
</evidence>
<gene>
    <name evidence="1" type="ORF">OLEA9_A043729</name>
</gene>
<dbReference type="AlphaFoldDB" id="A0A8S0S1M4"/>
<dbReference type="Gramene" id="OE9A043729T1">
    <property type="protein sequence ID" value="OE9A043729C1"/>
    <property type="gene ID" value="OE9A043729"/>
</dbReference>
<organism evidence="1 2">
    <name type="scientific">Olea europaea subsp. europaea</name>
    <dbReference type="NCBI Taxonomy" id="158383"/>
    <lineage>
        <taxon>Eukaryota</taxon>
        <taxon>Viridiplantae</taxon>
        <taxon>Streptophyta</taxon>
        <taxon>Embryophyta</taxon>
        <taxon>Tracheophyta</taxon>
        <taxon>Spermatophyta</taxon>
        <taxon>Magnoliopsida</taxon>
        <taxon>eudicotyledons</taxon>
        <taxon>Gunneridae</taxon>
        <taxon>Pentapetalae</taxon>
        <taxon>asterids</taxon>
        <taxon>lamiids</taxon>
        <taxon>Lamiales</taxon>
        <taxon>Oleaceae</taxon>
        <taxon>Oleeae</taxon>
        <taxon>Olea</taxon>
    </lineage>
</organism>
<evidence type="ECO:0000313" key="2">
    <source>
        <dbReference type="Proteomes" id="UP000594638"/>
    </source>
</evidence>
<reference evidence="1 2" key="1">
    <citation type="submission" date="2019-12" db="EMBL/GenBank/DDBJ databases">
        <authorList>
            <person name="Alioto T."/>
            <person name="Alioto T."/>
            <person name="Gomez Garrido J."/>
        </authorList>
    </citation>
    <scope>NUCLEOTIDE SEQUENCE [LARGE SCALE GENOMIC DNA]</scope>
</reference>
<dbReference type="PANTHER" id="PTHR46774:SF3">
    <property type="entry name" value="CHROMATIN MODIFICATION-RELATED PROTEIN EAF1 A-RELATED"/>
    <property type="match status" value="1"/>
</dbReference>